<keyword evidence="2" id="KW-0547">Nucleotide-binding</keyword>
<sequence length="209" mass="22711">MTCFTILLGGNLTMTDRLRAQIQESIVFAADGGMAHAKALNVKPKLWIGDFDSSNDALKKDYKDIEVLSFPVEKDMTDGELSVETALKWGATRLILCGAFGGERSDHSFYHLVYALSLAKRGIDVFLTSGKEEAYPFLPGDKNIELPQDSLFSIIGLSDLEGLTIEGAKWPLKDHNVAFGASLTLSNYVQGNLNLKLSGGQALILATPK</sequence>
<dbReference type="AlphaFoldDB" id="J0R018"/>
<keyword evidence="3 7" id="KW-0418">Kinase</keyword>
<feature type="domain" description="Thiamin pyrophosphokinase thiamin-binding" evidence="6">
    <location>
        <begin position="140"/>
        <end position="203"/>
    </location>
</feature>
<evidence type="ECO:0000256" key="4">
    <source>
        <dbReference type="ARBA" id="ARBA00022840"/>
    </source>
</evidence>
<dbReference type="CDD" id="cd07995">
    <property type="entry name" value="TPK"/>
    <property type="match status" value="1"/>
</dbReference>
<dbReference type="InterPro" id="IPR053149">
    <property type="entry name" value="TPK"/>
</dbReference>
<proteinExistence type="predicted"/>
<keyword evidence="1" id="KW-0808">Transferase</keyword>
<dbReference type="GO" id="GO:0030975">
    <property type="term" value="F:thiamine binding"/>
    <property type="evidence" value="ECO:0007669"/>
    <property type="project" value="InterPro"/>
</dbReference>
<dbReference type="EMBL" id="AIMB01000001">
    <property type="protein sequence ID" value="EJF91776.1"/>
    <property type="molecule type" value="Genomic_DNA"/>
</dbReference>
<dbReference type="SUPFAM" id="SSF63999">
    <property type="entry name" value="Thiamin pyrophosphokinase, catalytic domain"/>
    <property type="match status" value="1"/>
</dbReference>
<name>J0R018_9HYPH</name>
<dbReference type="Pfam" id="PF04265">
    <property type="entry name" value="TPK_B1_binding"/>
    <property type="match status" value="1"/>
</dbReference>
<evidence type="ECO:0000256" key="3">
    <source>
        <dbReference type="ARBA" id="ARBA00022777"/>
    </source>
</evidence>
<dbReference type="PANTHER" id="PTHR41299:SF1">
    <property type="entry name" value="THIAMINE PYROPHOSPHOKINASE"/>
    <property type="match status" value="1"/>
</dbReference>
<dbReference type="NCBIfam" id="TIGR01378">
    <property type="entry name" value="thi_PPkinase"/>
    <property type="match status" value="1"/>
</dbReference>
<dbReference type="GO" id="GO:0009229">
    <property type="term" value="P:thiamine diphosphate biosynthetic process"/>
    <property type="evidence" value="ECO:0007669"/>
    <property type="project" value="InterPro"/>
</dbReference>
<dbReference type="HOGENOM" id="CLU_044237_1_1_5"/>
<dbReference type="eggNOG" id="COG1564">
    <property type="taxonomic scope" value="Bacteria"/>
</dbReference>
<evidence type="ECO:0000256" key="1">
    <source>
        <dbReference type="ARBA" id="ARBA00022679"/>
    </source>
</evidence>
<dbReference type="Proteomes" id="UP000008952">
    <property type="component" value="Unassembled WGS sequence"/>
</dbReference>
<accession>J0R018</accession>
<evidence type="ECO:0000259" key="6">
    <source>
        <dbReference type="SMART" id="SM00983"/>
    </source>
</evidence>
<comment type="caution">
    <text evidence="7">The sequence shown here is derived from an EMBL/GenBank/DDBJ whole genome shotgun (WGS) entry which is preliminary data.</text>
</comment>
<dbReference type="GO" id="GO:0016301">
    <property type="term" value="F:kinase activity"/>
    <property type="evidence" value="ECO:0007669"/>
    <property type="project" value="UniProtKB-KW"/>
</dbReference>
<evidence type="ECO:0000256" key="5">
    <source>
        <dbReference type="NCBIfam" id="TIGR01378"/>
    </source>
</evidence>
<dbReference type="InterPro" id="IPR036759">
    <property type="entry name" value="TPK_catalytic_sf"/>
</dbReference>
<dbReference type="SMART" id="SM00983">
    <property type="entry name" value="TPK_B1_binding"/>
    <property type="match status" value="1"/>
</dbReference>
<dbReference type="PANTHER" id="PTHR41299">
    <property type="entry name" value="THIAMINE PYROPHOSPHOKINASE"/>
    <property type="match status" value="1"/>
</dbReference>
<dbReference type="InterPro" id="IPR006282">
    <property type="entry name" value="Thi_PPkinase"/>
</dbReference>
<dbReference type="EC" id="2.7.6.2" evidence="5"/>
<evidence type="ECO:0000313" key="8">
    <source>
        <dbReference type="Proteomes" id="UP000008952"/>
    </source>
</evidence>
<organism evidence="7 8">
    <name type="scientific">Bartonella tamiae Th239</name>
    <dbReference type="NCBI Taxonomy" id="1094558"/>
    <lineage>
        <taxon>Bacteria</taxon>
        <taxon>Pseudomonadati</taxon>
        <taxon>Pseudomonadota</taxon>
        <taxon>Alphaproteobacteria</taxon>
        <taxon>Hyphomicrobiales</taxon>
        <taxon>Bartonellaceae</taxon>
        <taxon>Bartonella</taxon>
    </lineage>
</organism>
<dbReference type="GO" id="GO:0006772">
    <property type="term" value="P:thiamine metabolic process"/>
    <property type="evidence" value="ECO:0007669"/>
    <property type="project" value="UniProtKB-UniRule"/>
</dbReference>
<gene>
    <name evidence="7" type="ORF">ME5_00155</name>
</gene>
<protein>
    <recommendedName>
        <fullName evidence="5">Thiamine diphosphokinase</fullName>
        <ecNumber evidence="5">2.7.6.2</ecNumber>
    </recommendedName>
</protein>
<dbReference type="OrthoDB" id="9804377at2"/>
<reference evidence="7 8" key="1">
    <citation type="submission" date="2012-03" db="EMBL/GenBank/DDBJ databases">
        <title>The Genome Sequence of Bartonella tamiae Th239.</title>
        <authorList>
            <consortium name="The Broad Institute Genome Sequencing Platform"/>
            <consortium name="The Broad Institute Genome Sequencing Center for Infectious Disease"/>
            <person name="Feldgarden M."/>
            <person name="Kirby J."/>
            <person name="Kosoy M."/>
            <person name="Birtles R."/>
            <person name="Probert W.S."/>
            <person name="Chiaraviglio L."/>
            <person name="Young S.K."/>
            <person name="Zeng Q."/>
            <person name="Gargeya S."/>
            <person name="Fitzgerald M."/>
            <person name="Haas B."/>
            <person name="Abouelleil A."/>
            <person name="Alvarado L."/>
            <person name="Arachchi H.M."/>
            <person name="Berlin A."/>
            <person name="Chapman S.B."/>
            <person name="Gearin G."/>
            <person name="Goldberg J."/>
            <person name="Griggs A."/>
            <person name="Gujja S."/>
            <person name="Hansen M."/>
            <person name="Heiman D."/>
            <person name="Howarth C."/>
            <person name="Larimer J."/>
            <person name="Lui A."/>
            <person name="MacDonald P.J.P."/>
            <person name="McCowen C."/>
            <person name="Montmayeur A."/>
            <person name="Murphy C."/>
            <person name="Neiman D."/>
            <person name="Pearson M."/>
            <person name="Priest M."/>
            <person name="Roberts A."/>
            <person name="Saif S."/>
            <person name="Shea T."/>
            <person name="Sisk P."/>
            <person name="Stolte C."/>
            <person name="Sykes S."/>
            <person name="Wortman J."/>
            <person name="Nusbaum C."/>
            <person name="Birren B."/>
        </authorList>
    </citation>
    <scope>NUCLEOTIDE SEQUENCE [LARGE SCALE GENOMIC DNA]</scope>
    <source>
        <strain evidence="7 8">Th239</strain>
    </source>
</reference>
<keyword evidence="4" id="KW-0067">ATP-binding</keyword>
<dbReference type="InterPro" id="IPR007373">
    <property type="entry name" value="Thiamin_PyroPKinase_B1-bd"/>
</dbReference>
<dbReference type="Pfam" id="PF04263">
    <property type="entry name" value="TPK_catalytic"/>
    <property type="match status" value="1"/>
</dbReference>
<keyword evidence="8" id="KW-1185">Reference proteome</keyword>
<evidence type="ECO:0000256" key="2">
    <source>
        <dbReference type="ARBA" id="ARBA00022741"/>
    </source>
</evidence>
<dbReference type="Gene3D" id="3.40.50.10240">
    <property type="entry name" value="Thiamin pyrophosphokinase, catalytic domain"/>
    <property type="match status" value="1"/>
</dbReference>
<dbReference type="STRING" id="1094558.ME5_00155"/>
<evidence type="ECO:0000313" key="7">
    <source>
        <dbReference type="EMBL" id="EJF91776.1"/>
    </source>
</evidence>
<dbReference type="InterPro" id="IPR007371">
    <property type="entry name" value="TPK_catalytic"/>
</dbReference>
<dbReference type="GO" id="GO:0004788">
    <property type="term" value="F:thiamine diphosphokinase activity"/>
    <property type="evidence" value="ECO:0007669"/>
    <property type="project" value="UniProtKB-UniRule"/>
</dbReference>
<dbReference type="PATRIC" id="fig|1094558.3.peg.169"/>
<dbReference type="RefSeq" id="WP_008037491.1">
    <property type="nucleotide sequence ID" value="NZ_JH725147.1"/>
</dbReference>
<dbReference type="GO" id="GO:0005524">
    <property type="term" value="F:ATP binding"/>
    <property type="evidence" value="ECO:0007669"/>
    <property type="project" value="UniProtKB-KW"/>
</dbReference>